<evidence type="ECO:0000256" key="5">
    <source>
        <dbReference type="SAM" id="Phobius"/>
    </source>
</evidence>
<dbReference type="Proteomes" id="UP001590950">
    <property type="component" value="Unassembled WGS sequence"/>
</dbReference>
<dbReference type="SUPFAM" id="SSF103473">
    <property type="entry name" value="MFS general substrate transporter"/>
    <property type="match status" value="1"/>
</dbReference>
<proteinExistence type="predicted"/>
<evidence type="ECO:0000313" key="6">
    <source>
        <dbReference type="EMBL" id="KAL2046873.1"/>
    </source>
</evidence>
<evidence type="ECO:0000313" key="7">
    <source>
        <dbReference type="Proteomes" id="UP001590950"/>
    </source>
</evidence>
<feature type="transmembrane region" description="Helical" evidence="5">
    <location>
        <begin position="166"/>
        <end position="184"/>
    </location>
</feature>
<sequence length="220" mass="24313">MSAIAQATVSSSIHDLFEPGSEGRNWALFVSSLTSNPGFIVASVFGIRIAQGPKWRWIFYLAPITTSALSLLLFTIHESHPSRLLDTKLTFLQPTNPDLVLYTRPRPPTPGFHASIRPFTLLITEPRIFLTSFSSALSFVLLYLLPVTLPLIYALPPINSTPQTSLLVLFTLPGLLLSTLPRFYHITRRHRNNTTNSQPPTPAKKLLTTTLAAPTLAISL</sequence>
<accession>A0ABR4AMA0</accession>
<feature type="transmembrane region" description="Helical" evidence="5">
    <location>
        <begin position="57"/>
        <end position="76"/>
    </location>
</feature>
<feature type="transmembrane region" description="Helical" evidence="5">
    <location>
        <begin position="26"/>
        <end position="45"/>
    </location>
</feature>
<name>A0ABR4AMA0_9LECA</name>
<dbReference type="Pfam" id="PF07690">
    <property type="entry name" value="MFS_1"/>
    <property type="match status" value="1"/>
</dbReference>
<dbReference type="Gene3D" id="1.20.1250.20">
    <property type="entry name" value="MFS general substrate transporter like domains"/>
    <property type="match status" value="1"/>
</dbReference>
<dbReference type="InterPro" id="IPR011701">
    <property type="entry name" value="MFS"/>
</dbReference>
<dbReference type="PANTHER" id="PTHR23502">
    <property type="entry name" value="MAJOR FACILITATOR SUPERFAMILY"/>
    <property type="match status" value="1"/>
</dbReference>
<evidence type="ECO:0000256" key="1">
    <source>
        <dbReference type="ARBA" id="ARBA00004141"/>
    </source>
</evidence>
<keyword evidence="3 5" id="KW-1133">Transmembrane helix</keyword>
<gene>
    <name evidence="6" type="ORF">N7G274_000891</name>
</gene>
<organism evidence="6 7">
    <name type="scientific">Stereocaulon virgatum</name>
    <dbReference type="NCBI Taxonomy" id="373712"/>
    <lineage>
        <taxon>Eukaryota</taxon>
        <taxon>Fungi</taxon>
        <taxon>Dikarya</taxon>
        <taxon>Ascomycota</taxon>
        <taxon>Pezizomycotina</taxon>
        <taxon>Lecanoromycetes</taxon>
        <taxon>OSLEUM clade</taxon>
        <taxon>Lecanoromycetidae</taxon>
        <taxon>Lecanorales</taxon>
        <taxon>Lecanorineae</taxon>
        <taxon>Stereocaulaceae</taxon>
        <taxon>Stereocaulon</taxon>
    </lineage>
</organism>
<comment type="subcellular location">
    <subcellularLocation>
        <location evidence="1">Membrane</location>
        <topology evidence="1">Multi-pass membrane protein</topology>
    </subcellularLocation>
</comment>
<evidence type="ECO:0000256" key="2">
    <source>
        <dbReference type="ARBA" id="ARBA00022692"/>
    </source>
</evidence>
<keyword evidence="4 5" id="KW-0472">Membrane</keyword>
<dbReference type="PANTHER" id="PTHR23502:SF157">
    <property type="entry name" value="MAJOR FACILITATOR SUPERFAMILY (MFS) PROFILE DOMAIN-CONTAINING PROTEIN-RELATED"/>
    <property type="match status" value="1"/>
</dbReference>
<comment type="caution">
    <text evidence="6">The sequence shown here is derived from an EMBL/GenBank/DDBJ whole genome shotgun (WGS) entry which is preliminary data.</text>
</comment>
<evidence type="ECO:0008006" key="8">
    <source>
        <dbReference type="Google" id="ProtNLM"/>
    </source>
</evidence>
<keyword evidence="2 5" id="KW-0812">Transmembrane</keyword>
<dbReference type="EMBL" id="JBEFKJ010000003">
    <property type="protein sequence ID" value="KAL2046873.1"/>
    <property type="molecule type" value="Genomic_DNA"/>
</dbReference>
<protein>
    <recommendedName>
        <fullName evidence="8">Major facilitator superfamily (MFS) profile domain-containing protein</fullName>
    </recommendedName>
</protein>
<feature type="transmembrane region" description="Helical" evidence="5">
    <location>
        <begin position="128"/>
        <end position="154"/>
    </location>
</feature>
<keyword evidence="7" id="KW-1185">Reference proteome</keyword>
<reference evidence="6 7" key="1">
    <citation type="submission" date="2024-09" db="EMBL/GenBank/DDBJ databases">
        <title>Rethinking Asexuality: The Enigmatic Case of Functional Sexual Genes in Lepraria (Stereocaulaceae).</title>
        <authorList>
            <person name="Doellman M."/>
            <person name="Sun Y."/>
            <person name="Barcenas-Pena A."/>
            <person name="Lumbsch H.T."/>
            <person name="Grewe F."/>
        </authorList>
    </citation>
    <scope>NUCLEOTIDE SEQUENCE [LARGE SCALE GENOMIC DNA]</scope>
    <source>
        <strain evidence="6 7">Mercado 3170</strain>
    </source>
</reference>
<dbReference type="InterPro" id="IPR036259">
    <property type="entry name" value="MFS_trans_sf"/>
</dbReference>
<evidence type="ECO:0000256" key="3">
    <source>
        <dbReference type="ARBA" id="ARBA00022989"/>
    </source>
</evidence>
<evidence type="ECO:0000256" key="4">
    <source>
        <dbReference type="ARBA" id="ARBA00023136"/>
    </source>
</evidence>